<feature type="domain" description="Nudix hydrolase" evidence="1">
    <location>
        <begin position="18"/>
        <end position="149"/>
    </location>
</feature>
<evidence type="ECO:0000313" key="2">
    <source>
        <dbReference type="EMBL" id="MDR7087594.1"/>
    </source>
</evidence>
<dbReference type="Gene3D" id="3.90.79.10">
    <property type="entry name" value="Nucleoside Triphosphate Pyrophosphohydrolase"/>
    <property type="match status" value="1"/>
</dbReference>
<organism evidence="2 3">
    <name type="scientific">Aeromicrobium panaciterrae</name>
    <dbReference type="NCBI Taxonomy" id="363861"/>
    <lineage>
        <taxon>Bacteria</taxon>
        <taxon>Bacillati</taxon>
        <taxon>Actinomycetota</taxon>
        <taxon>Actinomycetes</taxon>
        <taxon>Propionibacteriales</taxon>
        <taxon>Nocardioidaceae</taxon>
        <taxon>Aeromicrobium</taxon>
    </lineage>
</organism>
<dbReference type="EMBL" id="JAVDWH010000001">
    <property type="protein sequence ID" value="MDR7087594.1"/>
    <property type="molecule type" value="Genomic_DNA"/>
</dbReference>
<dbReference type="SUPFAM" id="SSF55811">
    <property type="entry name" value="Nudix"/>
    <property type="match status" value="1"/>
</dbReference>
<evidence type="ECO:0000313" key="3">
    <source>
        <dbReference type="Proteomes" id="UP001257739"/>
    </source>
</evidence>
<protein>
    <submittedName>
        <fullName evidence="2">ADP-ribose pyrophosphatase YjhB (NUDIX family)</fullName>
    </submittedName>
</protein>
<name>A0ABU1UQY2_9ACTN</name>
<keyword evidence="3" id="KW-1185">Reference proteome</keyword>
<dbReference type="RefSeq" id="WP_309971482.1">
    <property type="nucleotide sequence ID" value="NZ_JAVDWH010000001.1"/>
</dbReference>
<proteinExistence type="predicted"/>
<gene>
    <name evidence="2" type="ORF">J2X11_002433</name>
</gene>
<sequence length="153" mass="16988">MTTADGWTRCGRGHQHWGRVGAAGLLLIHTDDEGTDRYLLQHRSRMVQKGLTWGIPGGALGHGETPIEGASREAAEEMRPVPTGLEHRFTFTDDHEGWAYHTVAMSSPEMPQPSGGWETGNDGYRWVTASEIEQELKLHPGFAATWPDLLRLM</sequence>
<evidence type="ECO:0000259" key="1">
    <source>
        <dbReference type="PROSITE" id="PS51462"/>
    </source>
</evidence>
<comment type="caution">
    <text evidence="2">The sequence shown here is derived from an EMBL/GenBank/DDBJ whole genome shotgun (WGS) entry which is preliminary data.</text>
</comment>
<dbReference type="InterPro" id="IPR000086">
    <property type="entry name" value="NUDIX_hydrolase_dom"/>
</dbReference>
<reference evidence="2 3" key="1">
    <citation type="submission" date="2023-07" db="EMBL/GenBank/DDBJ databases">
        <title>Sorghum-associated microbial communities from plants grown in Nebraska, USA.</title>
        <authorList>
            <person name="Schachtman D."/>
        </authorList>
    </citation>
    <scope>NUCLEOTIDE SEQUENCE [LARGE SCALE GENOMIC DNA]</scope>
    <source>
        <strain evidence="2 3">BE248</strain>
    </source>
</reference>
<accession>A0ABU1UQY2</accession>
<dbReference type="PROSITE" id="PS51462">
    <property type="entry name" value="NUDIX"/>
    <property type="match status" value="1"/>
</dbReference>
<dbReference type="Proteomes" id="UP001257739">
    <property type="component" value="Unassembled WGS sequence"/>
</dbReference>
<dbReference type="InterPro" id="IPR015797">
    <property type="entry name" value="NUDIX_hydrolase-like_dom_sf"/>
</dbReference>
<dbReference type="Pfam" id="PF00293">
    <property type="entry name" value="NUDIX"/>
    <property type="match status" value="1"/>
</dbReference>